<dbReference type="KEGG" id="oxy:HCG48_03725"/>
<dbReference type="InterPro" id="IPR020476">
    <property type="entry name" value="Nudix_hydrolase"/>
</dbReference>
<dbReference type="SUPFAM" id="SSF55811">
    <property type="entry name" value="Nudix"/>
    <property type="match status" value="1"/>
</dbReference>
<dbReference type="RefSeq" id="WP_168567954.1">
    <property type="nucleotide sequence ID" value="NZ_CP051167.1"/>
</dbReference>
<dbReference type="PANTHER" id="PTHR43736">
    <property type="entry name" value="ADP-RIBOSE PYROPHOSPHATASE"/>
    <property type="match status" value="1"/>
</dbReference>
<dbReference type="Pfam" id="PF00293">
    <property type="entry name" value="NUDIX"/>
    <property type="match status" value="1"/>
</dbReference>
<organism evidence="5 6">
    <name type="scientific">Oxynema aestuarii AP17</name>
    <dbReference type="NCBI Taxonomy" id="2064643"/>
    <lineage>
        <taxon>Bacteria</taxon>
        <taxon>Bacillati</taxon>
        <taxon>Cyanobacteriota</taxon>
        <taxon>Cyanophyceae</taxon>
        <taxon>Oscillatoriophycideae</taxon>
        <taxon>Oscillatoriales</taxon>
        <taxon>Oscillatoriaceae</taxon>
        <taxon>Oxynema</taxon>
        <taxon>Oxynema aestuarii</taxon>
    </lineage>
</organism>
<keyword evidence="6" id="KW-1185">Reference proteome</keyword>
<protein>
    <submittedName>
        <fullName evidence="5">NUDIX hydrolase</fullName>
    </submittedName>
</protein>
<dbReference type="AlphaFoldDB" id="A0A6H1TUH2"/>
<evidence type="ECO:0000313" key="5">
    <source>
        <dbReference type="EMBL" id="QIZ69797.1"/>
    </source>
</evidence>
<dbReference type="InterPro" id="IPR020084">
    <property type="entry name" value="NUDIX_hydrolase_CS"/>
</dbReference>
<reference evidence="5 6" key="1">
    <citation type="submission" date="2020-04" db="EMBL/GenBank/DDBJ databases">
        <authorList>
            <person name="Basu S."/>
            <person name="Maruthanayagam V."/>
            <person name="Chakraborty S."/>
            <person name="Pramanik A."/>
            <person name="Mukherjee J."/>
            <person name="Brink B."/>
        </authorList>
    </citation>
    <scope>NUCLEOTIDE SEQUENCE [LARGE SCALE GENOMIC DNA]</scope>
    <source>
        <strain evidence="5 6">AP17</strain>
    </source>
</reference>
<gene>
    <name evidence="5" type="ORF">HCG48_03725</name>
</gene>
<evidence type="ECO:0000256" key="1">
    <source>
        <dbReference type="ARBA" id="ARBA00005582"/>
    </source>
</evidence>
<evidence type="ECO:0000259" key="4">
    <source>
        <dbReference type="PROSITE" id="PS51462"/>
    </source>
</evidence>
<evidence type="ECO:0000256" key="2">
    <source>
        <dbReference type="ARBA" id="ARBA00022801"/>
    </source>
</evidence>
<dbReference type="EMBL" id="CP051167">
    <property type="protein sequence ID" value="QIZ69797.1"/>
    <property type="molecule type" value="Genomic_DNA"/>
</dbReference>
<dbReference type="Proteomes" id="UP000500857">
    <property type="component" value="Chromosome"/>
</dbReference>
<proteinExistence type="inferred from homology"/>
<dbReference type="InterPro" id="IPR000086">
    <property type="entry name" value="NUDIX_hydrolase_dom"/>
</dbReference>
<dbReference type="PROSITE" id="PS51462">
    <property type="entry name" value="NUDIX"/>
    <property type="match status" value="1"/>
</dbReference>
<name>A0A6H1TUH2_9CYAN</name>
<dbReference type="PROSITE" id="PS00893">
    <property type="entry name" value="NUDIX_BOX"/>
    <property type="match status" value="1"/>
</dbReference>
<accession>A0A6H1TUH2</accession>
<sequence>MKFNNRLNWYIERDGNIEWISRSVTVLAILLFVLTDDRGDRHFVPLGKRGDGLPDERGKWALPGGYLDWDETVGEALLREVYEELGLNLLDLQANSRQFKGNLEQPYFVYSVPQRLQNVTLWFPLMFWVEQLPPLAPQVPLDEVAETQWLELAPTVAQDLAFGHQNIIRHCLQHYYQWPESEIP</sequence>
<feature type="domain" description="Nudix hydrolase" evidence="4">
    <location>
        <begin position="24"/>
        <end position="173"/>
    </location>
</feature>
<dbReference type="InterPro" id="IPR015797">
    <property type="entry name" value="NUDIX_hydrolase-like_dom_sf"/>
</dbReference>
<dbReference type="PANTHER" id="PTHR43736:SF1">
    <property type="entry name" value="DIHYDRONEOPTERIN TRIPHOSPHATE DIPHOSPHATASE"/>
    <property type="match status" value="1"/>
</dbReference>
<dbReference type="Gene3D" id="3.90.79.10">
    <property type="entry name" value="Nucleoside Triphosphate Pyrophosphohydrolase"/>
    <property type="match status" value="1"/>
</dbReference>
<comment type="similarity">
    <text evidence="1 3">Belongs to the Nudix hydrolase family.</text>
</comment>
<evidence type="ECO:0000256" key="3">
    <source>
        <dbReference type="RuleBase" id="RU003476"/>
    </source>
</evidence>
<dbReference type="PRINTS" id="PR00502">
    <property type="entry name" value="NUDIXFAMILY"/>
</dbReference>
<dbReference type="GO" id="GO:0016787">
    <property type="term" value="F:hydrolase activity"/>
    <property type="evidence" value="ECO:0007669"/>
    <property type="project" value="UniProtKB-KW"/>
</dbReference>
<keyword evidence="2 3" id="KW-0378">Hydrolase</keyword>
<evidence type="ECO:0000313" key="6">
    <source>
        <dbReference type="Proteomes" id="UP000500857"/>
    </source>
</evidence>